<keyword evidence="10" id="KW-0408">Iron</keyword>
<dbReference type="AlphaFoldDB" id="A0A9W6JFS5"/>
<gene>
    <name evidence="15" type="ORF">GCM10008171_07220</name>
</gene>
<name>A0A9W6JFS5_9HYPH</name>
<dbReference type="GO" id="GO:0022904">
    <property type="term" value="P:respiratory electron transport chain"/>
    <property type="evidence" value="ECO:0007669"/>
    <property type="project" value="InterPro"/>
</dbReference>
<evidence type="ECO:0000256" key="13">
    <source>
        <dbReference type="SAM" id="Phobius"/>
    </source>
</evidence>
<dbReference type="PANTHER" id="PTHR30529:SF7">
    <property type="entry name" value="CYTOCHROME B561 BACTERIAL_NI-HYDROGENASE DOMAIN-CONTAINING PROTEIN"/>
    <property type="match status" value="1"/>
</dbReference>
<feature type="transmembrane region" description="Helical" evidence="13">
    <location>
        <begin position="52"/>
        <end position="74"/>
    </location>
</feature>
<proteinExistence type="inferred from homology"/>
<evidence type="ECO:0000256" key="10">
    <source>
        <dbReference type="ARBA" id="ARBA00023004"/>
    </source>
</evidence>
<evidence type="ECO:0000256" key="4">
    <source>
        <dbReference type="ARBA" id="ARBA00022475"/>
    </source>
</evidence>
<feature type="transmembrane region" description="Helical" evidence="13">
    <location>
        <begin position="154"/>
        <end position="175"/>
    </location>
</feature>
<keyword evidence="3" id="KW-0813">Transport</keyword>
<keyword evidence="16" id="KW-1185">Reference proteome</keyword>
<dbReference type="Pfam" id="PF01292">
    <property type="entry name" value="Ni_hydr_CYTB"/>
    <property type="match status" value="1"/>
</dbReference>
<keyword evidence="9 13" id="KW-1133">Transmembrane helix</keyword>
<evidence type="ECO:0000256" key="3">
    <source>
        <dbReference type="ARBA" id="ARBA00022448"/>
    </source>
</evidence>
<evidence type="ECO:0000256" key="9">
    <source>
        <dbReference type="ARBA" id="ARBA00022989"/>
    </source>
</evidence>
<evidence type="ECO:0000256" key="8">
    <source>
        <dbReference type="ARBA" id="ARBA00022982"/>
    </source>
</evidence>
<dbReference type="SUPFAM" id="SSF81342">
    <property type="entry name" value="Transmembrane di-heme cytochromes"/>
    <property type="match status" value="1"/>
</dbReference>
<comment type="caution">
    <text evidence="15">The sequence shown here is derived from an EMBL/GenBank/DDBJ whole genome shotgun (WGS) entry which is preliminary data.</text>
</comment>
<dbReference type="GO" id="GO:0005886">
    <property type="term" value="C:plasma membrane"/>
    <property type="evidence" value="ECO:0007669"/>
    <property type="project" value="UniProtKB-SubCell"/>
</dbReference>
<feature type="transmembrane region" description="Helical" evidence="13">
    <location>
        <begin position="101"/>
        <end position="120"/>
    </location>
</feature>
<keyword evidence="5" id="KW-0349">Heme</keyword>
<comment type="subcellular location">
    <subcellularLocation>
        <location evidence="2">Cell membrane</location>
        <topology evidence="2">Multi-pass membrane protein</topology>
    </subcellularLocation>
</comment>
<dbReference type="RefSeq" id="WP_271203416.1">
    <property type="nucleotide sequence ID" value="NZ_BSFK01000005.1"/>
</dbReference>
<dbReference type="GO" id="GO:0020037">
    <property type="term" value="F:heme binding"/>
    <property type="evidence" value="ECO:0007669"/>
    <property type="project" value="TreeGrafter"/>
</dbReference>
<keyword evidence="7" id="KW-0479">Metal-binding</keyword>
<evidence type="ECO:0000313" key="15">
    <source>
        <dbReference type="EMBL" id="GLK75468.1"/>
    </source>
</evidence>
<dbReference type="InterPro" id="IPR052168">
    <property type="entry name" value="Cytochrome_b561_oxidase"/>
</dbReference>
<protein>
    <recommendedName>
        <fullName evidence="14">Cytochrome b561 bacterial/Ni-hydrogenase domain-containing protein</fullName>
    </recommendedName>
</protein>
<feature type="transmembrane region" description="Helical" evidence="13">
    <location>
        <begin position="21"/>
        <end position="40"/>
    </location>
</feature>
<dbReference type="EMBL" id="BSFK01000005">
    <property type="protein sequence ID" value="GLK75468.1"/>
    <property type="molecule type" value="Genomic_DNA"/>
</dbReference>
<feature type="domain" description="Cytochrome b561 bacterial/Ni-hydrogenase" evidence="14">
    <location>
        <begin position="15"/>
        <end position="186"/>
    </location>
</feature>
<dbReference type="Proteomes" id="UP001143364">
    <property type="component" value="Unassembled WGS sequence"/>
</dbReference>
<evidence type="ECO:0000256" key="11">
    <source>
        <dbReference type="ARBA" id="ARBA00023136"/>
    </source>
</evidence>
<comment type="similarity">
    <text evidence="12">Belongs to the cytochrome b561 family.</text>
</comment>
<comment type="cofactor">
    <cofactor evidence="1">
        <name>heme b</name>
        <dbReference type="ChEBI" id="CHEBI:60344"/>
    </cofactor>
</comment>
<keyword evidence="6 13" id="KW-0812">Transmembrane</keyword>
<keyword evidence="8" id="KW-0249">Electron transport</keyword>
<evidence type="ECO:0000256" key="6">
    <source>
        <dbReference type="ARBA" id="ARBA00022692"/>
    </source>
</evidence>
<dbReference type="PANTHER" id="PTHR30529">
    <property type="entry name" value="CYTOCHROME B561"/>
    <property type="match status" value="1"/>
</dbReference>
<evidence type="ECO:0000259" key="14">
    <source>
        <dbReference type="Pfam" id="PF01292"/>
    </source>
</evidence>
<dbReference type="GO" id="GO:0009055">
    <property type="term" value="F:electron transfer activity"/>
    <property type="evidence" value="ECO:0007669"/>
    <property type="project" value="InterPro"/>
</dbReference>
<keyword evidence="11 13" id="KW-0472">Membrane</keyword>
<evidence type="ECO:0000256" key="5">
    <source>
        <dbReference type="ARBA" id="ARBA00022617"/>
    </source>
</evidence>
<dbReference type="InterPro" id="IPR011577">
    <property type="entry name" value="Cyt_b561_bac/Ni-Hgenase"/>
</dbReference>
<evidence type="ECO:0000256" key="12">
    <source>
        <dbReference type="ARBA" id="ARBA00037975"/>
    </source>
</evidence>
<reference evidence="15" key="2">
    <citation type="submission" date="2023-01" db="EMBL/GenBank/DDBJ databases">
        <authorList>
            <person name="Sun Q."/>
            <person name="Evtushenko L."/>
        </authorList>
    </citation>
    <scope>NUCLEOTIDE SEQUENCE</scope>
    <source>
        <strain evidence="15">VKM B-2555</strain>
    </source>
</reference>
<accession>A0A9W6JFS5</accession>
<sequence>MTRPALSLLDRPTGYGRVSRMLHALVATLVLWQFAMVLAYRALGEHNATLNAIYGFASHGPVGLGVFLLMLARIPWALSNARRRPPYDAGVLGRIARASHALMYALLFAVPGLALARVYAKGEGWVVYGLSVVPVAEAPIPAVKTVVDALHGPLSWTLLALISAHVGAVLLHGVVWRDGMVSRMFGRPRAAVG</sequence>
<organism evidence="15 16">
    <name type="scientific">Methylopila jiangsuensis</name>
    <dbReference type="NCBI Taxonomy" id="586230"/>
    <lineage>
        <taxon>Bacteria</taxon>
        <taxon>Pseudomonadati</taxon>
        <taxon>Pseudomonadota</taxon>
        <taxon>Alphaproteobacteria</taxon>
        <taxon>Hyphomicrobiales</taxon>
        <taxon>Methylopilaceae</taxon>
        <taxon>Methylopila</taxon>
    </lineage>
</organism>
<evidence type="ECO:0000256" key="2">
    <source>
        <dbReference type="ARBA" id="ARBA00004651"/>
    </source>
</evidence>
<dbReference type="InterPro" id="IPR016174">
    <property type="entry name" value="Di-haem_cyt_TM"/>
</dbReference>
<keyword evidence="4" id="KW-1003">Cell membrane</keyword>
<evidence type="ECO:0000313" key="16">
    <source>
        <dbReference type="Proteomes" id="UP001143364"/>
    </source>
</evidence>
<evidence type="ECO:0000256" key="7">
    <source>
        <dbReference type="ARBA" id="ARBA00022723"/>
    </source>
</evidence>
<reference evidence="15" key="1">
    <citation type="journal article" date="2014" name="Int. J. Syst. Evol. Microbiol.">
        <title>Complete genome sequence of Corynebacterium casei LMG S-19264T (=DSM 44701T), isolated from a smear-ripened cheese.</title>
        <authorList>
            <consortium name="US DOE Joint Genome Institute (JGI-PGF)"/>
            <person name="Walter F."/>
            <person name="Albersmeier A."/>
            <person name="Kalinowski J."/>
            <person name="Ruckert C."/>
        </authorList>
    </citation>
    <scope>NUCLEOTIDE SEQUENCE</scope>
    <source>
        <strain evidence="15">VKM B-2555</strain>
    </source>
</reference>
<dbReference type="GO" id="GO:0046872">
    <property type="term" value="F:metal ion binding"/>
    <property type="evidence" value="ECO:0007669"/>
    <property type="project" value="UniProtKB-KW"/>
</dbReference>
<evidence type="ECO:0000256" key="1">
    <source>
        <dbReference type="ARBA" id="ARBA00001970"/>
    </source>
</evidence>